<feature type="domain" description="Glycosyl hydrolase family 30 TIM-barrel" evidence="6">
    <location>
        <begin position="92"/>
        <end position="428"/>
    </location>
</feature>
<dbReference type="PRINTS" id="PR00843">
    <property type="entry name" value="GLHYDRLASE30"/>
</dbReference>
<evidence type="ECO:0000259" key="7">
    <source>
        <dbReference type="Pfam" id="PF17189"/>
    </source>
</evidence>
<dbReference type="GO" id="GO:0016020">
    <property type="term" value="C:membrane"/>
    <property type="evidence" value="ECO:0007669"/>
    <property type="project" value="GOC"/>
</dbReference>
<gene>
    <name evidence="8" type="ORF">SAMN05444380_10628</name>
</gene>
<dbReference type="InterPro" id="IPR001139">
    <property type="entry name" value="Glyco_hydro_30"/>
</dbReference>
<dbReference type="InterPro" id="IPR017853">
    <property type="entry name" value="GH"/>
</dbReference>
<dbReference type="Pfam" id="PF17189">
    <property type="entry name" value="Glyco_hydro_30C"/>
    <property type="match status" value="1"/>
</dbReference>
<evidence type="ECO:0000256" key="1">
    <source>
        <dbReference type="ARBA" id="ARBA00005382"/>
    </source>
</evidence>
<dbReference type="Gene3D" id="2.60.40.1180">
    <property type="entry name" value="Golgi alpha-mannosidase II"/>
    <property type="match status" value="1"/>
</dbReference>
<dbReference type="STRING" id="385682.SAMN05444380_10628"/>
<evidence type="ECO:0000313" key="8">
    <source>
        <dbReference type="EMBL" id="SFE06277.1"/>
    </source>
</evidence>
<feature type="signal peptide" evidence="5">
    <location>
        <begin position="1"/>
        <end position="21"/>
    </location>
</feature>
<protein>
    <submittedName>
        <fullName evidence="8">Glucosylceramidase</fullName>
    </submittedName>
</protein>
<keyword evidence="2 5" id="KW-0732">Signal</keyword>
<dbReference type="PANTHER" id="PTHR11069">
    <property type="entry name" value="GLUCOSYLCERAMIDASE"/>
    <property type="match status" value="1"/>
</dbReference>
<dbReference type="InterPro" id="IPR033452">
    <property type="entry name" value="GH30_C"/>
</dbReference>
<dbReference type="AlphaFoldDB" id="A0A1I1XFY3"/>
<evidence type="ECO:0000256" key="4">
    <source>
        <dbReference type="RuleBase" id="RU361188"/>
    </source>
</evidence>
<name>A0A1I1XFY3_9BACT</name>
<evidence type="ECO:0000256" key="2">
    <source>
        <dbReference type="ARBA" id="ARBA00022729"/>
    </source>
</evidence>
<accession>A0A1I1XFY3</accession>
<dbReference type="Pfam" id="PF02055">
    <property type="entry name" value="Glyco_hydro_30"/>
    <property type="match status" value="1"/>
</dbReference>
<dbReference type="eggNOG" id="COG5520">
    <property type="taxonomic scope" value="Bacteria"/>
</dbReference>
<feature type="domain" description="Glycosyl hydrolase family 30 beta sandwich" evidence="7">
    <location>
        <begin position="431"/>
        <end position="491"/>
    </location>
</feature>
<dbReference type="PROSITE" id="PS51257">
    <property type="entry name" value="PROKAR_LIPOPROTEIN"/>
    <property type="match status" value="1"/>
</dbReference>
<sequence length="494" mass="56193">MKKLFSALVLLAFGFSGCNNAPNEKTESITDKLNQKGNTISATSAVVYRTAKETQDRLSKVGAISFEEFRQPLETQPCVFIDPSNTFQTFLGVGGAFTDASAEVFAKLSAQKQQELLDAYFGEKGINYTFMRTHIASCDFSSESYDYVDENDSALATFSVEHDLKYRIPFIKKAMDIVGEDFKMFVSPWSPPAWMKDNNNRLRGGKLLDKYKQSWANHYVKFIRAYEQQGIPVWGLSVQNEPMAVQRWESCIYTADDERDFVKYYLGPTLEKQGMSDKKLIVWDHNRDLIFQRASVIFNDPEASRYIWGIGFHWYETWTGSDMQFNNLKAVKEAYPDKNLVFTEGCVEAFNYDRLNDWGLGERYGKSMINDFNNGTVAWTDWNILLDENGGPNHVGNYCFAPVHANLSMDQLIYTNSYYYIGHFSKFIRPGARRISCASSRDVLQATAFMNPDGTIVVVVMNVSEEAMPFKLWMNGKAASINSLPHSIVSVVMN</sequence>
<dbReference type="Proteomes" id="UP000181976">
    <property type="component" value="Unassembled WGS sequence"/>
</dbReference>
<dbReference type="InParanoid" id="A0A1I1XFY3"/>
<proteinExistence type="inferred from homology"/>
<dbReference type="SUPFAM" id="SSF51445">
    <property type="entry name" value="(Trans)glycosidases"/>
    <property type="match status" value="1"/>
</dbReference>
<dbReference type="GO" id="GO:0004348">
    <property type="term" value="F:glucosylceramidase activity"/>
    <property type="evidence" value="ECO:0007669"/>
    <property type="project" value="InterPro"/>
</dbReference>
<keyword evidence="4" id="KW-0326">Glycosidase</keyword>
<dbReference type="EMBL" id="FONA01000006">
    <property type="protein sequence ID" value="SFE06277.1"/>
    <property type="molecule type" value="Genomic_DNA"/>
</dbReference>
<dbReference type="Gene3D" id="3.20.20.80">
    <property type="entry name" value="Glycosidases"/>
    <property type="match status" value="1"/>
</dbReference>
<reference evidence="8 9" key="1">
    <citation type="submission" date="2016-10" db="EMBL/GenBank/DDBJ databases">
        <authorList>
            <person name="de Groot N.N."/>
        </authorList>
    </citation>
    <scope>NUCLEOTIDE SEQUENCE [LARGE SCALE GENOMIC DNA]</scope>
    <source>
        <strain evidence="8 9">DSM 19012</strain>
    </source>
</reference>
<comment type="similarity">
    <text evidence="1 4">Belongs to the glycosyl hydrolase 30 family.</text>
</comment>
<dbReference type="PANTHER" id="PTHR11069:SF23">
    <property type="entry name" value="LYSOSOMAL ACID GLUCOSYLCERAMIDASE"/>
    <property type="match status" value="1"/>
</dbReference>
<dbReference type="OrthoDB" id="9806701at2"/>
<evidence type="ECO:0000259" key="6">
    <source>
        <dbReference type="Pfam" id="PF02055"/>
    </source>
</evidence>
<keyword evidence="3 4" id="KW-0378">Hydrolase</keyword>
<feature type="chain" id="PRO_5010325749" evidence="5">
    <location>
        <begin position="22"/>
        <end position="494"/>
    </location>
</feature>
<organism evidence="8 9">
    <name type="scientific">Thermophagus xiamenensis</name>
    <dbReference type="NCBI Taxonomy" id="385682"/>
    <lineage>
        <taxon>Bacteria</taxon>
        <taxon>Pseudomonadati</taxon>
        <taxon>Bacteroidota</taxon>
        <taxon>Bacteroidia</taxon>
        <taxon>Marinilabiliales</taxon>
        <taxon>Marinilabiliaceae</taxon>
        <taxon>Thermophagus</taxon>
    </lineage>
</organism>
<keyword evidence="9" id="KW-1185">Reference proteome</keyword>
<evidence type="ECO:0000256" key="5">
    <source>
        <dbReference type="SAM" id="SignalP"/>
    </source>
</evidence>
<dbReference type="GO" id="GO:0006680">
    <property type="term" value="P:glucosylceramide catabolic process"/>
    <property type="evidence" value="ECO:0007669"/>
    <property type="project" value="TreeGrafter"/>
</dbReference>
<dbReference type="InterPro" id="IPR033453">
    <property type="entry name" value="Glyco_hydro_30_TIM-barrel"/>
</dbReference>
<dbReference type="RefSeq" id="WP_010527110.1">
    <property type="nucleotide sequence ID" value="NZ_AFSL01000032.1"/>
</dbReference>
<evidence type="ECO:0000313" key="9">
    <source>
        <dbReference type="Proteomes" id="UP000181976"/>
    </source>
</evidence>
<evidence type="ECO:0000256" key="3">
    <source>
        <dbReference type="ARBA" id="ARBA00022801"/>
    </source>
</evidence>
<dbReference type="InterPro" id="IPR013780">
    <property type="entry name" value="Glyco_hydro_b"/>
</dbReference>